<dbReference type="SUPFAM" id="SSF51621">
    <property type="entry name" value="Phosphoenolpyruvate/pyruvate domain"/>
    <property type="match status" value="1"/>
</dbReference>
<gene>
    <name evidence="5" type="ORF">SAMN05878482_11015</name>
</gene>
<evidence type="ECO:0000256" key="1">
    <source>
        <dbReference type="ARBA" id="ARBA00005568"/>
    </source>
</evidence>
<dbReference type="PANTHER" id="PTHR30502">
    <property type="entry name" value="2-KETO-3-DEOXY-L-RHAMNONATE ALDOLASE"/>
    <property type="match status" value="1"/>
</dbReference>
<dbReference type="GO" id="GO:0016832">
    <property type="term" value="F:aldehyde-lyase activity"/>
    <property type="evidence" value="ECO:0007669"/>
    <property type="project" value="TreeGrafter"/>
</dbReference>
<feature type="domain" description="HpcH/HpaI aldolase/citrate lyase" evidence="4">
    <location>
        <begin position="22"/>
        <end position="237"/>
    </location>
</feature>
<evidence type="ECO:0000259" key="4">
    <source>
        <dbReference type="Pfam" id="PF03328"/>
    </source>
</evidence>
<evidence type="ECO:0000313" key="5">
    <source>
        <dbReference type="EMBL" id="SIS03441.1"/>
    </source>
</evidence>
<dbReference type="GO" id="GO:0005737">
    <property type="term" value="C:cytoplasm"/>
    <property type="evidence" value="ECO:0007669"/>
    <property type="project" value="TreeGrafter"/>
</dbReference>
<sequence length="264" mass="29853">MKGVENLLWSELKTKMEERPMFGCFVTFPSPGLTEFIAQMGFDFTCIDNEHGAMDYIVLENMIRGSQCAGVPSIIRTPANRSEYIQKALDSGANGIQIPMVNTLTEVKEAVDAAYYPPFGKRGFDFLPRACDYSLYPNKMDYMRKANEQSLVILQIETVEATENLEQLLTLEGVDVFFIGPFDLAVSMGYAHDPRHPKVIQIIERCITLIQKKGKIAGMYVSDAEQTRQAVQWGASYILTDLTQAMTQWSERYLQSVKKIETTK</sequence>
<dbReference type="InterPro" id="IPR050251">
    <property type="entry name" value="HpcH-HpaI_aldolase"/>
</dbReference>
<name>A0A9X8RDU0_9BACI</name>
<comment type="similarity">
    <text evidence="1">Belongs to the HpcH/HpaI aldolase family.</text>
</comment>
<dbReference type="InterPro" id="IPR005000">
    <property type="entry name" value="Aldolase/citrate-lyase_domain"/>
</dbReference>
<keyword evidence="3" id="KW-0456">Lyase</keyword>
<dbReference type="EMBL" id="FTMX01000010">
    <property type="protein sequence ID" value="SIS03441.1"/>
    <property type="molecule type" value="Genomic_DNA"/>
</dbReference>
<accession>A0A9X8RDU0</accession>
<evidence type="ECO:0000256" key="3">
    <source>
        <dbReference type="ARBA" id="ARBA00023239"/>
    </source>
</evidence>
<dbReference type="Pfam" id="PF03328">
    <property type="entry name" value="HpcH_HpaI"/>
    <property type="match status" value="1"/>
</dbReference>
<dbReference type="InterPro" id="IPR015813">
    <property type="entry name" value="Pyrv/PenolPyrv_kinase-like_dom"/>
</dbReference>
<protein>
    <submittedName>
        <fullName evidence="5">4-hydroxy-2-oxoheptanedioate aldolase</fullName>
    </submittedName>
</protein>
<dbReference type="PANTHER" id="PTHR30502:SF0">
    <property type="entry name" value="PHOSPHOENOLPYRUVATE CARBOXYLASE FAMILY PROTEIN"/>
    <property type="match status" value="1"/>
</dbReference>
<dbReference type="AlphaFoldDB" id="A0A9X8RDU0"/>
<evidence type="ECO:0000256" key="2">
    <source>
        <dbReference type="ARBA" id="ARBA00022723"/>
    </source>
</evidence>
<reference evidence="5 6" key="1">
    <citation type="submission" date="2017-01" db="EMBL/GenBank/DDBJ databases">
        <authorList>
            <person name="Varghese N."/>
            <person name="Submissions S."/>
        </authorList>
    </citation>
    <scope>NUCLEOTIDE SEQUENCE [LARGE SCALE GENOMIC DNA]</scope>
    <source>
        <strain evidence="5 6">RUG2-6</strain>
    </source>
</reference>
<dbReference type="Proteomes" id="UP000185829">
    <property type="component" value="Unassembled WGS sequence"/>
</dbReference>
<proteinExistence type="inferred from homology"/>
<organism evidence="5 6">
    <name type="scientific">Peribacillus simplex</name>
    <dbReference type="NCBI Taxonomy" id="1478"/>
    <lineage>
        <taxon>Bacteria</taxon>
        <taxon>Bacillati</taxon>
        <taxon>Bacillota</taxon>
        <taxon>Bacilli</taxon>
        <taxon>Bacillales</taxon>
        <taxon>Bacillaceae</taxon>
        <taxon>Peribacillus</taxon>
    </lineage>
</organism>
<dbReference type="Gene3D" id="3.20.20.60">
    <property type="entry name" value="Phosphoenolpyruvate-binding domains"/>
    <property type="match status" value="1"/>
</dbReference>
<evidence type="ECO:0000313" key="6">
    <source>
        <dbReference type="Proteomes" id="UP000185829"/>
    </source>
</evidence>
<dbReference type="InterPro" id="IPR040442">
    <property type="entry name" value="Pyrv_kinase-like_dom_sf"/>
</dbReference>
<dbReference type="GO" id="GO:0046872">
    <property type="term" value="F:metal ion binding"/>
    <property type="evidence" value="ECO:0007669"/>
    <property type="project" value="UniProtKB-KW"/>
</dbReference>
<dbReference type="RefSeq" id="WP_076371898.1">
    <property type="nucleotide sequence ID" value="NZ_FTMX01000010.1"/>
</dbReference>
<comment type="caution">
    <text evidence="5">The sequence shown here is derived from an EMBL/GenBank/DDBJ whole genome shotgun (WGS) entry which is preliminary data.</text>
</comment>
<keyword evidence="2" id="KW-0479">Metal-binding</keyword>